<feature type="compositionally biased region" description="Polar residues" evidence="14">
    <location>
        <begin position="421"/>
        <end position="431"/>
    </location>
</feature>
<protein>
    <recommendedName>
        <fullName evidence="15">KIND domain-containing protein</fullName>
    </recommendedName>
</protein>
<evidence type="ECO:0000256" key="6">
    <source>
        <dbReference type="ARBA" id="ARBA00022475"/>
    </source>
</evidence>
<dbReference type="InterPro" id="IPR029901">
    <property type="entry name" value="Spire"/>
</dbReference>
<dbReference type="InterPro" id="IPR011019">
    <property type="entry name" value="KIND_dom"/>
</dbReference>
<keyword evidence="10" id="KW-0472">Membrane</keyword>
<dbReference type="GO" id="GO:0003779">
    <property type="term" value="F:actin binding"/>
    <property type="evidence" value="ECO:0007669"/>
    <property type="project" value="UniProtKB-KW"/>
</dbReference>
<dbReference type="GO" id="GO:0005886">
    <property type="term" value="C:plasma membrane"/>
    <property type="evidence" value="ECO:0007669"/>
    <property type="project" value="UniProtKB-SubCell"/>
</dbReference>
<dbReference type="PANTHER" id="PTHR21345:SF3">
    <property type="entry name" value="PROTEIN SPIRE"/>
    <property type="match status" value="1"/>
</dbReference>
<evidence type="ECO:0000313" key="16">
    <source>
        <dbReference type="EMBL" id="CAL1530263.1"/>
    </source>
</evidence>
<evidence type="ECO:0000256" key="14">
    <source>
        <dbReference type="SAM" id="MobiDB-lite"/>
    </source>
</evidence>
<keyword evidence="12" id="KW-0206">Cytoskeleton</keyword>
<evidence type="ECO:0000256" key="2">
    <source>
        <dbReference type="ARBA" id="ARBA00004245"/>
    </source>
</evidence>
<feature type="compositionally biased region" description="Basic and acidic residues" evidence="14">
    <location>
        <begin position="1103"/>
        <end position="1116"/>
    </location>
</feature>
<reference evidence="16 17" key="1">
    <citation type="submission" date="2024-04" db="EMBL/GenBank/DDBJ databases">
        <authorList>
            <consortium name="Genoscope - CEA"/>
            <person name="William W."/>
        </authorList>
    </citation>
    <scope>NUCLEOTIDE SEQUENCE [LARGE SCALE GENOMIC DNA]</scope>
</reference>
<dbReference type="PANTHER" id="PTHR21345">
    <property type="entry name" value="SPIRE"/>
    <property type="match status" value="1"/>
</dbReference>
<evidence type="ECO:0000256" key="11">
    <source>
        <dbReference type="ARBA" id="ARBA00023203"/>
    </source>
</evidence>
<feature type="region of interest" description="Disordered" evidence="14">
    <location>
        <begin position="1082"/>
        <end position="1116"/>
    </location>
</feature>
<dbReference type="GO" id="GO:0051295">
    <property type="term" value="P:establishment of meiotic spindle localization"/>
    <property type="evidence" value="ECO:0007669"/>
    <property type="project" value="TreeGrafter"/>
</dbReference>
<feature type="compositionally biased region" description="Basic and acidic residues" evidence="14">
    <location>
        <begin position="699"/>
        <end position="709"/>
    </location>
</feature>
<feature type="compositionally biased region" description="Polar residues" evidence="14">
    <location>
        <begin position="794"/>
        <end position="811"/>
    </location>
</feature>
<comment type="similarity">
    <text evidence="4">Belongs to the spire family.</text>
</comment>
<keyword evidence="17" id="KW-1185">Reference proteome</keyword>
<keyword evidence="7" id="KW-0963">Cytoplasm</keyword>
<gene>
    <name evidence="16" type="ORF">GSLYS_00004396001</name>
</gene>
<evidence type="ECO:0000256" key="5">
    <source>
        <dbReference type="ARBA" id="ARBA00022448"/>
    </source>
</evidence>
<feature type="region of interest" description="Disordered" evidence="14">
    <location>
        <begin position="927"/>
        <end position="967"/>
    </location>
</feature>
<feature type="region of interest" description="Disordered" evidence="14">
    <location>
        <begin position="333"/>
        <end position="352"/>
    </location>
</feature>
<comment type="caution">
    <text evidence="16">The sequence shown here is derived from an EMBL/GenBank/DDBJ whole genome shotgun (WGS) entry which is preliminary data.</text>
</comment>
<dbReference type="GO" id="GO:0051639">
    <property type="term" value="P:actin filament network formation"/>
    <property type="evidence" value="ECO:0007669"/>
    <property type="project" value="TreeGrafter"/>
</dbReference>
<evidence type="ECO:0000256" key="3">
    <source>
        <dbReference type="ARBA" id="ARBA00004413"/>
    </source>
</evidence>
<evidence type="ECO:0000259" key="15">
    <source>
        <dbReference type="PROSITE" id="PS51377"/>
    </source>
</evidence>
<keyword evidence="8" id="KW-0677">Repeat</keyword>
<evidence type="ECO:0000313" key="17">
    <source>
        <dbReference type="Proteomes" id="UP001497497"/>
    </source>
</evidence>
<sequence>MELLPFVDILKVFNNPINEEQAWAVCYQCANFLTKESPQQQEFFQDIYDSGIHSIWLSRHGDVFLRKGPPEPNGSGKGPPNHHHSISSPSHGSHSPSSTYVHRKRRGHVIATETDAVQALGTSIFEALDYGIDPSEERQLSHELESLIVTMTSADTSLEYESQNADDEGIEKDADVEHRCTVQDVLQICNRHLSSKQDAQHHYKAVCRALATEAGELFTFLEKISTHKEKLSEAQDEDSKRLDELQRADWACLWVQVTRSLRQGVRLKKVEHVSLPPLEYELTPFEMLLEDIRSRRYTLNKISVDNGQIPHKVKDDAHAYILDFIRSRPPLKKVDDRKLKPKPPSPPDPYENLLKEIRSRPKLRPIKGGKLLVETSRTSIAEDDVFDPPRSVKRLIKPDLNLIHDNSFEESSEDEDRTSDCSVTPTSQLSPVMTPPPMTWQRAVTKESLMSGTSGGRPNRLQRRHTIMVCESPMDGKVQLQELPPLEEEEEPSPVRENHFSNQFTSLGGPGLLPRTSYSEHDLSNQVTLRHPLGHARRSSLEHRRSLTSLPTGLSAIPEMEDAAGGMDSPPKPGSIRRSWSHEQAPPPNPSPPCKGRARSAMSASKPVGKPHLSSTPKQHAFSPLISNPQLSSMSETPRMLPPQTAPLSQSQHANRLQYRDTPTRPGQPSSLDMAVSSQSPVFFKTPWPSASSASQNSTHHESESERVTSRWRRPRASEERLGQRRQLQFTESKAVSGSPTKTLVGLDTPGQDRHKKLSVNGQTDGADVERILSEGGAQSRRLSLDSAASIYTETPRASSATERPGSTSRVSFGVGRGGHEMKSKQIKSPEDEERIMRWRTLQEEELSSRVRKKVGVGVNQSKTDTQRDNTNEVRVGRRGDPPLQKNSGSDKSPENITEVLQQHLLDEEARFVRWRQLEEAGLATCFEEDSQQQSPERENQISQTKLSTSSTTTSSLTSSSLNRTSPLPVKRWQNPVECLSLTLEEVTHIREVLTKAELESLISHPDLYQQVSKSKLCFTCKTSRFTLFGEWGTKCKLCKRTVCSKCLRKMNVPTDHFSNIPVYTLSPAPLPLETHEFIQNLIKNPPPSSVPPTRDVSPNRKQTNEVDRRKEKSDELWERPSEISVTSDYMLNKGFSSLKLKSVQRSQSVQIPSHKAAKSALKGPLMAICCDCKGMVMEIIRASRASLAMLSTSNSPAVASHSPQHMFHSPAPRSPLVNKHVRK</sequence>
<feature type="compositionally biased region" description="Polar residues" evidence="14">
    <location>
        <begin position="726"/>
        <end position="742"/>
    </location>
</feature>
<evidence type="ECO:0000256" key="1">
    <source>
        <dbReference type="ARBA" id="ARBA00004180"/>
    </source>
</evidence>
<keyword evidence="11" id="KW-0009">Actin-binding</keyword>
<evidence type="ECO:0000256" key="8">
    <source>
        <dbReference type="ARBA" id="ARBA00022737"/>
    </source>
</evidence>
<dbReference type="SMART" id="SM00750">
    <property type="entry name" value="KIND"/>
    <property type="match status" value="1"/>
</dbReference>
<feature type="region of interest" description="Disordered" evidence="14">
    <location>
        <begin position="794"/>
        <end position="833"/>
    </location>
</feature>
<dbReference type="GO" id="GO:0005938">
    <property type="term" value="C:cell cortex"/>
    <property type="evidence" value="ECO:0007669"/>
    <property type="project" value="TreeGrafter"/>
</dbReference>
<evidence type="ECO:0000256" key="13">
    <source>
        <dbReference type="ARBA" id="ARBA00023329"/>
    </source>
</evidence>
<dbReference type="GO" id="GO:0030041">
    <property type="term" value="P:actin filament polymerization"/>
    <property type="evidence" value="ECO:0007669"/>
    <property type="project" value="TreeGrafter"/>
</dbReference>
<comment type="subcellular location">
    <subcellularLocation>
        <location evidence="3">Cell membrane</location>
        <topology evidence="3">Peripheral membrane protein</topology>
        <orientation evidence="3">Cytoplasmic side</orientation>
    </subcellularLocation>
    <subcellularLocation>
        <location evidence="2">Cytoplasm</location>
        <location evidence="2">Cytoskeleton</location>
    </subcellularLocation>
    <subcellularLocation>
        <location evidence="1">Cytoplasmic vesicle membrane</location>
        <topology evidence="1">Peripheral membrane protein</topology>
        <orientation evidence="1">Cytoplasmic side</orientation>
    </subcellularLocation>
</comment>
<dbReference type="PROSITE" id="PS51377">
    <property type="entry name" value="KIND"/>
    <property type="match status" value="1"/>
</dbReference>
<evidence type="ECO:0000256" key="7">
    <source>
        <dbReference type="ARBA" id="ARBA00022490"/>
    </source>
</evidence>
<feature type="region of interest" description="Disordered" evidence="14">
    <location>
        <begin position="66"/>
        <end position="102"/>
    </location>
</feature>
<accession>A0AAV2HDY5</accession>
<dbReference type="Gene3D" id="1.10.510.10">
    <property type="entry name" value="Transferase(Phosphotransferase) domain 1"/>
    <property type="match status" value="1"/>
</dbReference>
<dbReference type="GO" id="GO:0048193">
    <property type="term" value="P:Golgi vesicle transport"/>
    <property type="evidence" value="ECO:0007669"/>
    <property type="project" value="TreeGrafter"/>
</dbReference>
<evidence type="ECO:0000256" key="10">
    <source>
        <dbReference type="ARBA" id="ARBA00023136"/>
    </source>
</evidence>
<feature type="region of interest" description="Disordered" evidence="14">
    <location>
        <begin position="486"/>
        <end position="769"/>
    </location>
</feature>
<evidence type="ECO:0000256" key="4">
    <source>
        <dbReference type="ARBA" id="ARBA00010956"/>
    </source>
</evidence>
<feature type="compositionally biased region" description="Polar residues" evidence="14">
    <location>
        <begin position="885"/>
        <end position="896"/>
    </location>
</feature>
<feature type="region of interest" description="Disordered" evidence="14">
    <location>
        <begin position="1200"/>
        <end position="1224"/>
    </location>
</feature>
<evidence type="ECO:0000256" key="12">
    <source>
        <dbReference type="ARBA" id="ARBA00023212"/>
    </source>
</evidence>
<dbReference type="AlphaFoldDB" id="A0AAV2HDY5"/>
<feature type="compositionally biased region" description="Basic and acidic residues" evidence="14">
    <location>
        <begin position="818"/>
        <end position="833"/>
    </location>
</feature>
<feature type="compositionally biased region" description="Low complexity" evidence="14">
    <location>
        <begin position="86"/>
        <end position="98"/>
    </location>
</feature>
<feature type="compositionally biased region" description="Basic and acidic residues" evidence="14">
    <location>
        <begin position="865"/>
        <end position="881"/>
    </location>
</feature>
<feature type="compositionally biased region" description="Polar residues" evidence="14">
    <location>
        <begin position="646"/>
        <end position="655"/>
    </location>
</feature>
<dbReference type="GO" id="GO:0045010">
    <property type="term" value="P:actin nucleation"/>
    <property type="evidence" value="ECO:0007669"/>
    <property type="project" value="InterPro"/>
</dbReference>
<keyword evidence="5" id="KW-0813">Transport</keyword>
<feature type="domain" description="KIND" evidence="15">
    <location>
        <begin position="4"/>
        <end position="217"/>
    </location>
</feature>
<dbReference type="EMBL" id="CAXITT010000065">
    <property type="protein sequence ID" value="CAL1530263.1"/>
    <property type="molecule type" value="Genomic_DNA"/>
</dbReference>
<dbReference type="Proteomes" id="UP001497497">
    <property type="component" value="Unassembled WGS sequence"/>
</dbReference>
<organism evidence="16 17">
    <name type="scientific">Lymnaea stagnalis</name>
    <name type="common">Great pond snail</name>
    <name type="synonym">Helix stagnalis</name>
    <dbReference type="NCBI Taxonomy" id="6523"/>
    <lineage>
        <taxon>Eukaryota</taxon>
        <taxon>Metazoa</taxon>
        <taxon>Spiralia</taxon>
        <taxon>Lophotrochozoa</taxon>
        <taxon>Mollusca</taxon>
        <taxon>Gastropoda</taxon>
        <taxon>Heterobranchia</taxon>
        <taxon>Euthyneura</taxon>
        <taxon>Panpulmonata</taxon>
        <taxon>Hygrophila</taxon>
        <taxon>Lymnaeoidea</taxon>
        <taxon>Lymnaeidae</taxon>
        <taxon>Lymnaea</taxon>
    </lineage>
</organism>
<feature type="region of interest" description="Disordered" evidence="14">
    <location>
        <begin position="407"/>
        <end position="438"/>
    </location>
</feature>
<evidence type="ECO:0000256" key="9">
    <source>
        <dbReference type="ARBA" id="ARBA00022927"/>
    </source>
</evidence>
<dbReference type="Pfam" id="PF16474">
    <property type="entry name" value="KIND"/>
    <property type="match status" value="1"/>
</dbReference>
<dbReference type="GO" id="GO:0036089">
    <property type="term" value="P:cleavage furrow formation"/>
    <property type="evidence" value="ECO:0007669"/>
    <property type="project" value="TreeGrafter"/>
</dbReference>
<keyword evidence="13" id="KW-0968">Cytoplasmic vesicle</keyword>
<dbReference type="GO" id="GO:0005856">
    <property type="term" value="C:cytoskeleton"/>
    <property type="evidence" value="ECO:0007669"/>
    <property type="project" value="UniProtKB-SubCell"/>
</dbReference>
<name>A0AAV2HDY5_LYMST</name>
<feature type="region of interest" description="Disordered" evidence="14">
    <location>
        <begin position="853"/>
        <end position="896"/>
    </location>
</feature>
<dbReference type="SUPFAM" id="SSF57903">
    <property type="entry name" value="FYVE/PHD zinc finger"/>
    <property type="match status" value="1"/>
</dbReference>
<feature type="compositionally biased region" description="Low complexity" evidence="14">
    <location>
        <begin position="943"/>
        <end position="966"/>
    </location>
</feature>
<proteinExistence type="inferred from homology"/>
<keyword evidence="6" id="KW-1003">Cell membrane</keyword>
<feature type="compositionally biased region" description="Polar residues" evidence="14">
    <location>
        <begin position="625"/>
        <end position="636"/>
    </location>
</feature>
<keyword evidence="9" id="KW-0653">Protein transport</keyword>
<feature type="compositionally biased region" description="Acidic residues" evidence="14">
    <location>
        <begin position="408"/>
        <end position="417"/>
    </location>
</feature>
<feature type="compositionally biased region" description="Polar residues" evidence="14">
    <location>
        <begin position="665"/>
        <end position="681"/>
    </location>
</feature>
<feature type="compositionally biased region" description="Polar residues" evidence="14">
    <location>
        <begin position="689"/>
        <end position="698"/>
    </location>
</feature>
<dbReference type="GO" id="GO:0015031">
    <property type="term" value="P:protein transport"/>
    <property type="evidence" value="ECO:0007669"/>
    <property type="project" value="UniProtKB-KW"/>
</dbReference>
<dbReference type="GO" id="GO:0008017">
    <property type="term" value="F:microtubule binding"/>
    <property type="evidence" value="ECO:0007669"/>
    <property type="project" value="TreeGrafter"/>
</dbReference>
<dbReference type="GO" id="GO:0030659">
    <property type="term" value="C:cytoplasmic vesicle membrane"/>
    <property type="evidence" value="ECO:0007669"/>
    <property type="project" value="UniProtKB-SubCell"/>
</dbReference>
<dbReference type="GO" id="GO:0040038">
    <property type="term" value="P:polar body extrusion after meiotic divisions"/>
    <property type="evidence" value="ECO:0007669"/>
    <property type="project" value="TreeGrafter"/>
</dbReference>
<dbReference type="InterPro" id="IPR011011">
    <property type="entry name" value="Znf_FYVE_PHD"/>
</dbReference>